<gene>
    <name evidence="1" type="ORF">LTR37_018914</name>
</gene>
<sequence length="490" mass="56000">MSDDDDFMQDSDDENYDFEYEDDDDAEQGGDVDVENKYYNAKQMKADAPEEAIEEFLGVPGLEQEKGDWGFKGLKQAIKLEFKLGRYDKAVEHYTELLTYVKSAVTRNYSEKSINNMLDFIEKNAEDEAANECMEQFYSQTLESFQATNNERLWLATNTKLARLWLAQKDYPRLTGKVRELHKACQREDGTDDPSKGTYSMEAYALEIQMYSETRNNKRLKGLYNRALSVRSAVPHPKIMGIIRECGGKMHMSEENWKSAQSDFFESFRNYDEAGSLQRIQVLKYLVLTTMLMGSDINPFDSQETKPYKNDPRIAAMTELVDAYQRDDIHQYETILQKNKDLLADPFIAENIDEVTRNMRTKAVVKLVAPYTRFRLDFIAKRLSISIPEVQDIVGFLIMDKKLRGKINQDAGTVEIESRADMDRMHAVADWTTAIRSLASFVLNEGEGFKSDDVGLSHGGQPVPSVPDVLLSSQRPTNTGKRKPNRAPGK</sequence>
<dbReference type="Proteomes" id="UP001281147">
    <property type="component" value="Unassembled WGS sequence"/>
</dbReference>
<proteinExistence type="predicted"/>
<organism evidence="1 2">
    <name type="scientific">Vermiconidia calcicola</name>
    <dbReference type="NCBI Taxonomy" id="1690605"/>
    <lineage>
        <taxon>Eukaryota</taxon>
        <taxon>Fungi</taxon>
        <taxon>Dikarya</taxon>
        <taxon>Ascomycota</taxon>
        <taxon>Pezizomycotina</taxon>
        <taxon>Dothideomycetes</taxon>
        <taxon>Dothideomycetidae</taxon>
        <taxon>Mycosphaerellales</taxon>
        <taxon>Extremaceae</taxon>
        <taxon>Vermiconidia</taxon>
    </lineage>
</organism>
<protein>
    <submittedName>
        <fullName evidence="1">Uncharacterized protein</fullName>
    </submittedName>
</protein>
<name>A0ACC3MFU7_9PEZI</name>
<evidence type="ECO:0000313" key="2">
    <source>
        <dbReference type="Proteomes" id="UP001281147"/>
    </source>
</evidence>
<evidence type="ECO:0000313" key="1">
    <source>
        <dbReference type="EMBL" id="KAK3691012.1"/>
    </source>
</evidence>
<keyword evidence="2" id="KW-1185">Reference proteome</keyword>
<comment type="caution">
    <text evidence="1">The sequence shown here is derived from an EMBL/GenBank/DDBJ whole genome shotgun (WGS) entry which is preliminary data.</text>
</comment>
<reference evidence="1" key="1">
    <citation type="submission" date="2023-07" db="EMBL/GenBank/DDBJ databases">
        <title>Black Yeasts Isolated from many extreme environments.</title>
        <authorList>
            <person name="Coleine C."/>
            <person name="Stajich J.E."/>
            <person name="Selbmann L."/>
        </authorList>
    </citation>
    <scope>NUCLEOTIDE SEQUENCE</scope>
    <source>
        <strain evidence="1">CCFEE 5714</strain>
    </source>
</reference>
<dbReference type="EMBL" id="JAUTXU010000276">
    <property type="protein sequence ID" value="KAK3691012.1"/>
    <property type="molecule type" value="Genomic_DNA"/>
</dbReference>
<accession>A0ACC3MFU7</accession>